<sequence>MKVSDIMVADVASAASEDPVAKAFSVMIDRSINQLPLVDEGGRYAGMVFAKHLLSSGAPPTSKLKSYAVKTQALSPDEDVEKAARMVLGSGNRALPVVENNGRLAGIVSETDIAQTADFGHATVDEVMSGAIVIEEDTPLADAMSKMRRYNISRLPVIDKKGVLRGVVNILDVASILATPKERTSKSAAITGSKSRVQGDVKVKDIMRRAVSVERGTKMNDLSEHFKSNEEIVVVGDGRPMGIVTPKDALELILPQKRDGPAIHMAHLEGDSDRREIEEQLAKFVKKIQGRLGDIQSVVVYADKHKTRKYSVRCRLMTAKGVINAKAVGYDPLSASKELIEKLDRQIKTEHTQKVKGRQHRESARKAEEEV</sequence>
<dbReference type="PANTHER" id="PTHR43080">
    <property type="entry name" value="CBS DOMAIN-CONTAINING PROTEIN CBSX3, MITOCHONDRIAL"/>
    <property type="match status" value="1"/>
</dbReference>
<dbReference type="CDD" id="cd02205">
    <property type="entry name" value="CBS_pair_SF"/>
    <property type="match status" value="2"/>
</dbReference>
<dbReference type="Gene3D" id="3.30.160.100">
    <property type="entry name" value="Ribosome hibernation promotion factor-like"/>
    <property type="match status" value="1"/>
</dbReference>
<feature type="domain" description="CBS" evidence="4">
    <location>
        <begin position="64"/>
        <end position="123"/>
    </location>
</feature>
<dbReference type="EMBL" id="CP103305">
    <property type="protein sequence ID" value="UVS68551.1"/>
    <property type="molecule type" value="Genomic_DNA"/>
</dbReference>
<dbReference type="InterPro" id="IPR051257">
    <property type="entry name" value="Diverse_CBS-Domain"/>
</dbReference>
<dbReference type="InterPro" id="IPR046342">
    <property type="entry name" value="CBS_dom_sf"/>
</dbReference>
<dbReference type="SUPFAM" id="SSF69754">
    <property type="entry name" value="Ribosome binding protein Y (YfiA homologue)"/>
    <property type="match status" value="1"/>
</dbReference>
<dbReference type="InterPro" id="IPR036567">
    <property type="entry name" value="RHF-like"/>
</dbReference>
<evidence type="ECO:0000256" key="2">
    <source>
        <dbReference type="PROSITE-ProRule" id="PRU00703"/>
    </source>
</evidence>
<dbReference type="Gene3D" id="3.10.580.10">
    <property type="entry name" value="CBS-domain"/>
    <property type="match status" value="3"/>
</dbReference>
<feature type="domain" description="CBS" evidence="4">
    <location>
        <begin position="7"/>
        <end position="63"/>
    </location>
</feature>
<dbReference type="GeneID" id="74947601"/>
<protein>
    <submittedName>
        <fullName evidence="5">CBS domain-containing protein</fullName>
    </submittedName>
</protein>
<dbReference type="RefSeq" id="WP_075055348.1">
    <property type="nucleotide sequence ID" value="NZ_CP103305.1"/>
</dbReference>
<dbReference type="Pfam" id="PF00571">
    <property type="entry name" value="CBS"/>
    <property type="match status" value="4"/>
</dbReference>
<gene>
    <name evidence="5" type="ORF">NWT39_11640</name>
</gene>
<dbReference type="SUPFAM" id="SSF54631">
    <property type="entry name" value="CBS-domain pair"/>
    <property type="match status" value="3"/>
</dbReference>
<name>A0A977ICN8_9ARCH</name>
<accession>A0A977ICN8</accession>
<organism evidence="5">
    <name type="scientific">Nitrososphaera viennensis</name>
    <dbReference type="NCBI Taxonomy" id="1034015"/>
    <lineage>
        <taxon>Archaea</taxon>
        <taxon>Nitrososphaerota</taxon>
        <taxon>Nitrososphaeria</taxon>
        <taxon>Nitrososphaerales</taxon>
        <taxon>Nitrososphaeraceae</taxon>
        <taxon>Nitrososphaera</taxon>
    </lineage>
</organism>
<dbReference type="Proteomes" id="UP001059771">
    <property type="component" value="Chromosome"/>
</dbReference>
<dbReference type="AlphaFoldDB" id="A0A977ICN8"/>
<keyword evidence="1 2" id="KW-0129">CBS domain</keyword>
<evidence type="ECO:0000259" key="4">
    <source>
        <dbReference type="PROSITE" id="PS51371"/>
    </source>
</evidence>
<dbReference type="PANTHER" id="PTHR43080:SF2">
    <property type="entry name" value="CBS DOMAIN-CONTAINING PROTEIN"/>
    <property type="match status" value="1"/>
</dbReference>
<evidence type="ECO:0000256" key="1">
    <source>
        <dbReference type="ARBA" id="ARBA00023122"/>
    </source>
</evidence>
<evidence type="ECO:0000256" key="3">
    <source>
        <dbReference type="SAM" id="MobiDB-lite"/>
    </source>
</evidence>
<reference evidence="5" key="1">
    <citation type="submission" date="2022-08" db="EMBL/GenBank/DDBJ databases">
        <title>Dynamic responses of ammonia-oxidizing microbial communities induced by reactive oxygen species (ROS) in fluctuating redox aquifers.</title>
        <authorList>
            <person name="Wang P."/>
            <person name="Wang H."/>
        </authorList>
    </citation>
    <scope>NUCLEOTIDE SEQUENCE</scope>
    <source>
        <strain evidence="5">PLX03</strain>
    </source>
</reference>
<dbReference type="InterPro" id="IPR000644">
    <property type="entry name" value="CBS_dom"/>
</dbReference>
<feature type="domain" description="CBS" evidence="4">
    <location>
        <begin position="127"/>
        <end position="185"/>
    </location>
</feature>
<dbReference type="PROSITE" id="PS51371">
    <property type="entry name" value="CBS"/>
    <property type="match status" value="3"/>
</dbReference>
<proteinExistence type="predicted"/>
<dbReference type="SMART" id="SM00116">
    <property type="entry name" value="CBS"/>
    <property type="match status" value="4"/>
</dbReference>
<feature type="region of interest" description="Disordered" evidence="3">
    <location>
        <begin position="348"/>
        <end position="371"/>
    </location>
</feature>
<feature type="compositionally biased region" description="Basic and acidic residues" evidence="3">
    <location>
        <begin position="360"/>
        <end position="371"/>
    </location>
</feature>
<evidence type="ECO:0000313" key="5">
    <source>
        <dbReference type="EMBL" id="UVS68551.1"/>
    </source>
</evidence>